<dbReference type="SMART" id="SM00046">
    <property type="entry name" value="DAGKc"/>
    <property type="match status" value="1"/>
</dbReference>
<keyword evidence="11" id="KW-0594">Phospholipid biosynthesis</keyword>
<gene>
    <name evidence="14" type="ORF">HH215_28565</name>
</gene>
<keyword evidence="7 14" id="KW-0418">Kinase</keyword>
<dbReference type="GO" id="GO:0008654">
    <property type="term" value="P:phospholipid biosynthetic process"/>
    <property type="evidence" value="ECO:0007669"/>
    <property type="project" value="UniProtKB-KW"/>
</dbReference>
<evidence type="ECO:0000256" key="2">
    <source>
        <dbReference type="ARBA" id="ARBA00005983"/>
    </source>
</evidence>
<evidence type="ECO:0000256" key="1">
    <source>
        <dbReference type="ARBA" id="ARBA00001946"/>
    </source>
</evidence>
<sequence>MILFVVNENSGNGRGKKIWDKVEVRLRKSGAEYMKIATKSESEAVALVSEQLKRGKMKAVAVVGGDGTLHGLLPILAGSGIPLGLIPSGSGNDTSRSLGIPSDPIKALAILLDGHSRRIDLLETTTSSGQKQLTLTAVAIGLDATVAEDVNRSSYKKWCNKLRIGSLAYVIGLLRALAKFKPRPIKITIDGTSHEFRQGWLSAVSNVSSYGGGLQICPNALPDDGLLHVCIVHDCSVPRILYIFPTVLTGKHIRQQRFVTILSGTSVTIETPVSMLAYGDGEPSGETPITAAIRPRQLDFLIAVSG</sequence>
<dbReference type="Gene3D" id="2.60.200.40">
    <property type="match status" value="1"/>
</dbReference>
<dbReference type="GO" id="GO:0016301">
    <property type="term" value="F:kinase activity"/>
    <property type="evidence" value="ECO:0007669"/>
    <property type="project" value="UniProtKB-KW"/>
</dbReference>
<dbReference type="Pfam" id="PF19279">
    <property type="entry name" value="YegS_C"/>
    <property type="match status" value="1"/>
</dbReference>
<evidence type="ECO:0000256" key="12">
    <source>
        <dbReference type="ARBA" id="ARBA00023264"/>
    </source>
</evidence>
<evidence type="ECO:0000256" key="5">
    <source>
        <dbReference type="ARBA" id="ARBA00022723"/>
    </source>
</evidence>
<dbReference type="PANTHER" id="PTHR12358">
    <property type="entry name" value="SPHINGOSINE KINASE"/>
    <property type="match status" value="1"/>
</dbReference>
<evidence type="ECO:0000313" key="14">
    <source>
        <dbReference type="EMBL" id="QJD86735.1"/>
    </source>
</evidence>
<protein>
    <submittedName>
        <fullName evidence="14">Diacylglycerol kinase family lipid kinase</fullName>
    </submittedName>
</protein>
<keyword evidence="12" id="KW-1208">Phospholipid metabolism</keyword>
<keyword evidence="5" id="KW-0479">Metal-binding</keyword>
<keyword evidence="4" id="KW-0808">Transferase</keyword>
<evidence type="ECO:0000313" key="15">
    <source>
        <dbReference type="Proteomes" id="UP000502248"/>
    </source>
</evidence>
<evidence type="ECO:0000256" key="9">
    <source>
        <dbReference type="ARBA" id="ARBA00022842"/>
    </source>
</evidence>
<dbReference type="NCBIfam" id="TIGR00147">
    <property type="entry name" value="YegS/Rv2252/BmrU family lipid kinase"/>
    <property type="match status" value="1"/>
</dbReference>
<dbReference type="GO" id="GO:0046872">
    <property type="term" value="F:metal ion binding"/>
    <property type="evidence" value="ECO:0007669"/>
    <property type="project" value="UniProtKB-KW"/>
</dbReference>
<name>A0A7Z2ZPC4_9BACL</name>
<dbReference type="RefSeq" id="WP_169282981.1">
    <property type="nucleotide sequence ID" value="NZ_CP051680.1"/>
</dbReference>
<keyword evidence="10" id="KW-0443">Lipid metabolism</keyword>
<keyword evidence="6" id="KW-0547">Nucleotide-binding</keyword>
<dbReference type="InterPro" id="IPR001206">
    <property type="entry name" value="Diacylglycerol_kinase_cat_dom"/>
</dbReference>
<evidence type="ECO:0000256" key="6">
    <source>
        <dbReference type="ARBA" id="ARBA00022741"/>
    </source>
</evidence>
<evidence type="ECO:0000256" key="4">
    <source>
        <dbReference type="ARBA" id="ARBA00022679"/>
    </source>
</evidence>
<dbReference type="InterPro" id="IPR045540">
    <property type="entry name" value="YegS/DAGK_C"/>
</dbReference>
<dbReference type="Gene3D" id="3.40.50.10330">
    <property type="entry name" value="Probable inorganic polyphosphate/atp-NAD kinase, domain 1"/>
    <property type="match status" value="1"/>
</dbReference>
<feature type="domain" description="DAGKc" evidence="13">
    <location>
        <begin position="1"/>
        <end position="128"/>
    </location>
</feature>
<dbReference type="AlphaFoldDB" id="A0A7Z2ZPC4"/>
<keyword evidence="8" id="KW-0067">ATP-binding</keyword>
<dbReference type="GO" id="GO:0005886">
    <property type="term" value="C:plasma membrane"/>
    <property type="evidence" value="ECO:0007669"/>
    <property type="project" value="TreeGrafter"/>
</dbReference>
<dbReference type="InterPro" id="IPR016064">
    <property type="entry name" value="NAD/diacylglycerol_kinase_sf"/>
</dbReference>
<evidence type="ECO:0000256" key="11">
    <source>
        <dbReference type="ARBA" id="ARBA00023209"/>
    </source>
</evidence>
<comment type="similarity">
    <text evidence="2">Belongs to the diacylglycerol/lipid kinase family.</text>
</comment>
<dbReference type="EMBL" id="CP051680">
    <property type="protein sequence ID" value="QJD86735.1"/>
    <property type="molecule type" value="Genomic_DNA"/>
</dbReference>
<evidence type="ECO:0000259" key="13">
    <source>
        <dbReference type="PROSITE" id="PS50146"/>
    </source>
</evidence>
<dbReference type="InterPro" id="IPR005218">
    <property type="entry name" value="Diacylglycerol/lipid_kinase"/>
</dbReference>
<dbReference type="Proteomes" id="UP000502248">
    <property type="component" value="Chromosome"/>
</dbReference>
<reference evidence="14 15" key="1">
    <citation type="submission" date="2020-04" db="EMBL/GenBank/DDBJ databases">
        <title>Genome sequencing of novel species.</title>
        <authorList>
            <person name="Heo J."/>
            <person name="Kim S.-J."/>
            <person name="Kim J.-S."/>
            <person name="Hong S.-B."/>
            <person name="Kwon S.-W."/>
        </authorList>
    </citation>
    <scope>NUCLEOTIDE SEQUENCE [LARGE SCALE GENOMIC DNA]</scope>
    <source>
        <strain evidence="14 15">MFER-1</strain>
    </source>
</reference>
<organism evidence="14 15">
    <name type="scientific">Cohnella herbarum</name>
    <dbReference type="NCBI Taxonomy" id="2728023"/>
    <lineage>
        <taxon>Bacteria</taxon>
        <taxon>Bacillati</taxon>
        <taxon>Bacillota</taxon>
        <taxon>Bacilli</taxon>
        <taxon>Bacillales</taxon>
        <taxon>Paenibacillaceae</taxon>
        <taxon>Cohnella</taxon>
    </lineage>
</organism>
<dbReference type="InterPro" id="IPR017438">
    <property type="entry name" value="ATP-NAD_kinase_N"/>
</dbReference>
<dbReference type="GO" id="GO:0005524">
    <property type="term" value="F:ATP binding"/>
    <property type="evidence" value="ECO:0007669"/>
    <property type="project" value="UniProtKB-KW"/>
</dbReference>
<keyword evidence="3" id="KW-0444">Lipid biosynthesis</keyword>
<dbReference type="PANTHER" id="PTHR12358:SF106">
    <property type="entry name" value="LIPID KINASE YEGS"/>
    <property type="match status" value="1"/>
</dbReference>
<accession>A0A7Z2ZPC4</accession>
<keyword evidence="15" id="KW-1185">Reference proteome</keyword>
<proteinExistence type="inferred from homology"/>
<evidence type="ECO:0000256" key="3">
    <source>
        <dbReference type="ARBA" id="ARBA00022516"/>
    </source>
</evidence>
<evidence type="ECO:0000256" key="8">
    <source>
        <dbReference type="ARBA" id="ARBA00022840"/>
    </source>
</evidence>
<dbReference type="PROSITE" id="PS50146">
    <property type="entry name" value="DAGK"/>
    <property type="match status" value="1"/>
</dbReference>
<keyword evidence="9" id="KW-0460">Magnesium</keyword>
<evidence type="ECO:0000256" key="7">
    <source>
        <dbReference type="ARBA" id="ARBA00022777"/>
    </source>
</evidence>
<dbReference type="InterPro" id="IPR050187">
    <property type="entry name" value="Lipid_Phosphate_FormReg"/>
</dbReference>
<dbReference type="KEGG" id="cheb:HH215_28565"/>
<dbReference type="SUPFAM" id="SSF111331">
    <property type="entry name" value="NAD kinase/diacylglycerol kinase-like"/>
    <property type="match status" value="1"/>
</dbReference>
<dbReference type="Pfam" id="PF00781">
    <property type="entry name" value="DAGK_cat"/>
    <property type="match status" value="1"/>
</dbReference>
<evidence type="ECO:0000256" key="10">
    <source>
        <dbReference type="ARBA" id="ARBA00023098"/>
    </source>
</evidence>
<comment type="cofactor">
    <cofactor evidence="1">
        <name>Mg(2+)</name>
        <dbReference type="ChEBI" id="CHEBI:18420"/>
    </cofactor>
</comment>